<dbReference type="SUPFAM" id="SSF53822">
    <property type="entry name" value="Periplasmic binding protein-like I"/>
    <property type="match status" value="1"/>
</dbReference>
<dbReference type="EMBL" id="DTQM01000239">
    <property type="protein sequence ID" value="HGC44047.1"/>
    <property type="molecule type" value="Genomic_DNA"/>
</dbReference>
<organism evidence="5">
    <name type="scientific">Acidicaldus sp</name>
    <dbReference type="NCBI Taxonomy" id="1872105"/>
    <lineage>
        <taxon>Bacteria</taxon>
        <taxon>Pseudomonadati</taxon>
        <taxon>Pseudomonadota</taxon>
        <taxon>Alphaproteobacteria</taxon>
        <taxon>Acetobacterales</taxon>
        <taxon>Acetobacteraceae</taxon>
        <taxon>Acidicaldus</taxon>
    </lineage>
</organism>
<dbReference type="PANTHER" id="PTHR47235:SF1">
    <property type="entry name" value="BLR6548 PROTEIN"/>
    <property type="match status" value="1"/>
</dbReference>
<gene>
    <name evidence="5" type="ORF">ENY07_12630</name>
</gene>
<evidence type="ECO:0000259" key="4">
    <source>
        <dbReference type="Pfam" id="PF13458"/>
    </source>
</evidence>
<feature type="domain" description="Leucine-binding protein" evidence="4">
    <location>
        <begin position="37"/>
        <end position="391"/>
    </location>
</feature>
<sequence length="406" mass="44705">MNTGRRTVITGMAAGLLGSLGARRAVAADMPGVSATEIKIGNTMPYSGPASAYGTIGHAETAYFKMINDKGGINGRKIVYLTEDDAYSPPKTVEQTRMLVEQEGVAFMFNGLGTPTQTAVQKYLNMKKIPQLFISTGADKWGNYKEFPWTMGWQPSYRIEGQIYAKYILKNKPAAKIAVIYQNDDFGKDYVNGVKDILGADYAKMVVKEATYETSDPTTDSQVVGLQSAGADTLLTFATPKFAAQIIRKVYDINWHPLHFLTNVSISVGSVIKPAGVEKAVGIVTSTYIKDDSDPAWANDPGLNEWRVFMDKYMPGADHTETNYIFAYGISFTLAQVLRQCGNDLTRENIMRQATNIHDLEVPVLLPGIRVNTSPTNYHPLRQLQLARWNGKTWERFGGLIEGAGA</sequence>
<evidence type="ECO:0000256" key="2">
    <source>
        <dbReference type="ARBA" id="ARBA00022729"/>
    </source>
</evidence>
<dbReference type="AlphaFoldDB" id="A0A8J4M6Q5"/>
<evidence type="ECO:0000256" key="1">
    <source>
        <dbReference type="ARBA" id="ARBA00010062"/>
    </source>
</evidence>
<evidence type="ECO:0000313" key="5">
    <source>
        <dbReference type="EMBL" id="HGC44047.1"/>
    </source>
</evidence>
<dbReference type="Gene3D" id="3.40.50.2300">
    <property type="match status" value="2"/>
</dbReference>
<keyword evidence="2 3" id="KW-0732">Signal</keyword>
<feature type="signal peptide" evidence="3">
    <location>
        <begin position="1"/>
        <end position="27"/>
    </location>
</feature>
<feature type="chain" id="PRO_5035233481" evidence="3">
    <location>
        <begin position="28"/>
        <end position="406"/>
    </location>
</feature>
<dbReference type="InterPro" id="IPR028081">
    <property type="entry name" value="Leu-bd"/>
</dbReference>
<reference evidence="5" key="1">
    <citation type="journal article" date="2020" name="mSystems">
        <title>Genome- and Community-Level Interaction Insights into Carbon Utilization and Element Cycling Functions of Hydrothermarchaeota in Hydrothermal Sediment.</title>
        <authorList>
            <person name="Zhou Z."/>
            <person name="Liu Y."/>
            <person name="Xu W."/>
            <person name="Pan J."/>
            <person name="Luo Z.H."/>
            <person name="Li M."/>
        </authorList>
    </citation>
    <scope>NUCLEOTIDE SEQUENCE</scope>
    <source>
        <strain evidence="5">SpSt-997</strain>
    </source>
</reference>
<proteinExistence type="inferred from homology"/>
<dbReference type="CDD" id="cd06343">
    <property type="entry name" value="PBP1_ABC_ligand_binding-like"/>
    <property type="match status" value="1"/>
</dbReference>
<comment type="similarity">
    <text evidence="1">Belongs to the leucine-binding protein family.</text>
</comment>
<evidence type="ECO:0000256" key="3">
    <source>
        <dbReference type="SAM" id="SignalP"/>
    </source>
</evidence>
<accession>A0A8J4M6Q5</accession>
<protein>
    <submittedName>
        <fullName evidence="5">Branched-chain amino acid ABC transporter substrate-binding protein</fullName>
    </submittedName>
</protein>
<name>A0A8J4M6Q5_9PROT</name>
<dbReference type="InterPro" id="IPR028082">
    <property type="entry name" value="Peripla_BP_I"/>
</dbReference>
<dbReference type="Pfam" id="PF13458">
    <property type="entry name" value="Peripla_BP_6"/>
    <property type="match status" value="1"/>
</dbReference>
<dbReference type="PANTHER" id="PTHR47235">
    <property type="entry name" value="BLR6548 PROTEIN"/>
    <property type="match status" value="1"/>
</dbReference>
<comment type="caution">
    <text evidence="5">The sequence shown here is derived from an EMBL/GenBank/DDBJ whole genome shotgun (WGS) entry which is preliminary data.</text>
</comment>